<reference evidence="6 7" key="1">
    <citation type="submission" date="2023-01" db="EMBL/GenBank/DDBJ databases">
        <title>Draft genome sequence of Nocardiopsis sp. RSe5-2 isolated from halophytes.</title>
        <authorList>
            <person name="Duangmal K."/>
            <person name="Chantavorakit T."/>
        </authorList>
    </citation>
    <scope>NUCLEOTIDE SEQUENCE [LARGE SCALE GENOMIC DNA]</scope>
    <source>
        <strain evidence="6 7">RSe5-2</strain>
    </source>
</reference>
<dbReference type="Pfam" id="PF00440">
    <property type="entry name" value="TetR_N"/>
    <property type="match status" value="1"/>
</dbReference>
<evidence type="ECO:0000256" key="4">
    <source>
        <dbReference type="PROSITE-ProRule" id="PRU00335"/>
    </source>
</evidence>
<dbReference type="Proteomes" id="UP001527866">
    <property type="component" value="Unassembled WGS sequence"/>
</dbReference>
<organism evidence="6 7">
    <name type="scientific">Nocardiopsis endophytica</name>
    <dbReference type="NCBI Taxonomy" id="3018445"/>
    <lineage>
        <taxon>Bacteria</taxon>
        <taxon>Bacillati</taxon>
        <taxon>Actinomycetota</taxon>
        <taxon>Actinomycetes</taxon>
        <taxon>Streptosporangiales</taxon>
        <taxon>Nocardiopsidaceae</taxon>
        <taxon>Nocardiopsis</taxon>
    </lineage>
</organism>
<keyword evidence="7" id="KW-1185">Reference proteome</keyword>
<dbReference type="InterPro" id="IPR036271">
    <property type="entry name" value="Tet_transcr_reg_TetR-rel_C_sf"/>
</dbReference>
<gene>
    <name evidence="6" type="ORF">O4J56_02665</name>
</gene>
<comment type="caution">
    <text evidence="6">The sequence shown here is derived from an EMBL/GenBank/DDBJ whole genome shotgun (WGS) entry which is preliminary data.</text>
</comment>
<protein>
    <submittedName>
        <fullName evidence="6">TetR/AcrR family transcriptional regulator C-terminal domain-containing protein</fullName>
    </submittedName>
</protein>
<dbReference type="InterPro" id="IPR001647">
    <property type="entry name" value="HTH_TetR"/>
</dbReference>
<keyword evidence="1" id="KW-0805">Transcription regulation</keyword>
<dbReference type="PANTHER" id="PTHR30055">
    <property type="entry name" value="HTH-TYPE TRANSCRIPTIONAL REGULATOR RUTR"/>
    <property type="match status" value="1"/>
</dbReference>
<dbReference type="Pfam" id="PF02909">
    <property type="entry name" value="TetR_C_1"/>
    <property type="match status" value="1"/>
</dbReference>
<accession>A0ABT4TXV9</accession>
<dbReference type="EMBL" id="JAQFWQ010000005">
    <property type="protein sequence ID" value="MDA2809531.1"/>
    <property type="molecule type" value="Genomic_DNA"/>
</dbReference>
<evidence type="ECO:0000313" key="6">
    <source>
        <dbReference type="EMBL" id="MDA2809531.1"/>
    </source>
</evidence>
<evidence type="ECO:0000256" key="2">
    <source>
        <dbReference type="ARBA" id="ARBA00023125"/>
    </source>
</evidence>
<dbReference type="SUPFAM" id="SSF48498">
    <property type="entry name" value="Tetracyclin repressor-like, C-terminal domain"/>
    <property type="match status" value="1"/>
</dbReference>
<keyword evidence="2 4" id="KW-0238">DNA-binding</keyword>
<evidence type="ECO:0000259" key="5">
    <source>
        <dbReference type="PROSITE" id="PS50977"/>
    </source>
</evidence>
<dbReference type="InterPro" id="IPR050109">
    <property type="entry name" value="HTH-type_TetR-like_transc_reg"/>
</dbReference>
<evidence type="ECO:0000256" key="1">
    <source>
        <dbReference type="ARBA" id="ARBA00023015"/>
    </source>
</evidence>
<keyword evidence="3" id="KW-0804">Transcription</keyword>
<sequence length="222" mass="24097">MPRPRSLTEDRIADAALAVLDRDGTDGLKMRAVAAELGMGTMSLYRYVSGRERLEGLVVDRMLAAVDTGTGELERWTDRVLALAERVRWVVQAHPAAVPLLLGRRHSAPASLRWGEAVLEVLAEAGFGPRHRAFAFRAILGQVMGALQAEHFGPLIGEGTEALAALPRESHPYLAETAAAARGLTAEEEFRRCVGLLLEALDREAREDREGADGSRPGTRGR</sequence>
<dbReference type="PANTHER" id="PTHR30055:SF151">
    <property type="entry name" value="TRANSCRIPTIONAL REGULATORY PROTEIN"/>
    <property type="match status" value="1"/>
</dbReference>
<dbReference type="SUPFAM" id="SSF46689">
    <property type="entry name" value="Homeodomain-like"/>
    <property type="match status" value="1"/>
</dbReference>
<feature type="domain" description="HTH tetR-type" evidence="5">
    <location>
        <begin position="6"/>
        <end position="66"/>
    </location>
</feature>
<dbReference type="InterPro" id="IPR004111">
    <property type="entry name" value="Repressor_TetR_C"/>
</dbReference>
<dbReference type="InterPro" id="IPR009057">
    <property type="entry name" value="Homeodomain-like_sf"/>
</dbReference>
<dbReference type="RefSeq" id="WP_270683439.1">
    <property type="nucleotide sequence ID" value="NZ_JAQFWQ010000005.1"/>
</dbReference>
<feature type="DNA-binding region" description="H-T-H motif" evidence="4">
    <location>
        <begin position="29"/>
        <end position="48"/>
    </location>
</feature>
<dbReference type="Gene3D" id="1.10.357.10">
    <property type="entry name" value="Tetracycline Repressor, domain 2"/>
    <property type="match status" value="1"/>
</dbReference>
<dbReference type="PROSITE" id="PS50977">
    <property type="entry name" value="HTH_TETR_2"/>
    <property type="match status" value="1"/>
</dbReference>
<evidence type="ECO:0000313" key="7">
    <source>
        <dbReference type="Proteomes" id="UP001527866"/>
    </source>
</evidence>
<proteinExistence type="predicted"/>
<name>A0ABT4TXV9_9ACTN</name>
<evidence type="ECO:0000256" key="3">
    <source>
        <dbReference type="ARBA" id="ARBA00023163"/>
    </source>
</evidence>